<proteinExistence type="predicted"/>
<dbReference type="AlphaFoldDB" id="A0A328DNI1"/>
<keyword evidence="2" id="KW-1185">Reference proteome</keyword>
<comment type="caution">
    <text evidence="1">The sequence shown here is derived from an EMBL/GenBank/DDBJ whole genome shotgun (WGS) entry which is preliminary data.</text>
</comment>
<evidence type="ECO:0000313" key="1">
    <source>
        <dbReference type="EMBL" id="RAL45751.1"/>
    </source>
</evidence>
<sequence length="143" mass="16317">MESQTNEIWRLGKDVGARQKELRTQIREHEEGMGSLSHVTMSRSKDTLANVIDGTSMIQNCNDVTNSARLQMNKRKRINYLSSITCALNFSEGIQSQGNEKWDMAKDARARRKDILLRKRVQNDVKCSSSMSHAISTTKRFPL</sequence>
<dbReference type="Proteomes" id="UP000249390">
    <property type="component" value="Unassembled WGS sequence"/>
</dbReference>
<accession>A0A328DNI1</accession>
<organism evidence="1 2">
    <name type="scientific">Cuscuta australis</name>
    <dbReference type="NCBI Taxonomy" id="267555"/>
    <lineage>
        <taxon>Eukaryota</taxon>
        <taxon>Viridiplantae</taxon>
        <taxon>Streptophyta</taxon>
        <taxon>Embryophyta</taxon>
        <taxon>Tracheophyta</taxon>
        <taxon>Spermatophyta</taxon>
        <taxon>Magnoliopsida</taxon>
        <taxon>eudicotyledons</taxon>
        <taxon>Gunneridae</taxon>
        <taxon>Pentapetalae</taxon>
        <taxon>asterids</taxon>
        <taxon>lamiids</taxon>
        <taxon>Solanales</taxon>
        <taxon>Convolvulaceae</taxon>
        <taxon>Cuscuteae</taxon>
        <taxon>Cuscuta</taxon>
        <taxon>Cuscuta subgen. Grammica</taxon>
        <taxon>Cuscuta sect. Cleistogrammica</taxon>
    </lineage>
</organism>
<gene>
    <name evidence="1" type="ORF">DM860_009615</name>
</gene>
<name>A0A328DNI1_9ASTE</name>
<protein>
    <submittedName>
        <fullName evidence="1">Uncharacterized protein</fullName>
    </submittedName>
</protein>
<reference evidence="1 2" key="1">
    <citation type="submission" date="2018-06" db="EMBL/GenBank/DDBJ databases">
        <title>The Genome of Cuscuta australis (Dodder) Provides Insight into the Evolution of Plant Parasitism.</title>
        <authorList>
            <person name="Liu H."/>
        </authorList>
    </citation>
    <scope>NUCLEOTIDE SEQUENCE [LARGE SCALE GENOMIC DNA]</scope>
    <source>
        <strain evidence="2">cv. Yunnan</strain>
        <tissue evidence="1">Vines</tissue>
    </source>
</reference>
<evidence type="ECO:0000313" key="2">
    <source>
        <dbReference type="Proteomes" id="UP000249390"/>
    </source>
</evidence>
<dbReference type="EMBL" id="NQVE01000129">
    <property type="protein sequence ID" value="RAL45751.1"/>
    <property type="molecule type" value="Genomic_DNA"/>
</dbReference>